<evidence type="ECO:0000313" key="1">
    <source>
        <dbReference type="Ensembl" id="ENSMMDP00005007214.1"/>
    </source>
</evidence>
<dbReference type="AlphaFoldDB" id="A0A667X3X5"/>
<dbReference type="InParanoid" id="A0A667X3X5"/>
<sequence>LTGVLKLKIYTCKRPQIYNNPHKTKKLLKCKMWANCRNGPNIQNYLKFTSYLNHCQFKLIKERPALFLTNINKSYVSSACREAVVQLDLLCSSLNHRWSHWRVQHPWELSVLALCSY</sequence>
<protein>
    <submittedName>
        <fullName evidence="1">Uncharacterized protein</fullName>
    </submittedName>
</protein>
<name>A0A667X3X5_9TELE</name>
<organism evidence="1 2">
    <name type="scientific">Myripristis murdjan</name>
    <name type="common">pinecone soldierfish</name>
    <dbReference type="NCBI Taxonomy" id="586833"/>
    <lineage>
        <taxon>Eukaryota</taxon>
        <taxon>Metazoa</taxon>
        <taxon>Chordata</taxon>
        <taxon>Craniata</taxon>
        <taxon>Vertebrata</taxon>
        <taxon>Euteleostomi</taxon>
        <taxon>Actinopterygii</taxon>
        <taxon>Neopterygii</taxon>
        <taxon>Teleostei</taxon>
        <taxon>Neoteleostei</taxon>
        <taxon>Acanthomorphata</taxon>
        <taxon>Holocentriformes</taxon>
        <taxon>Holocentridae</taxon>
        <taxon>Myripristis</taxon>
    </lineage>
</organism>
<reference evidence="1" key="1">
    <citation type="submission" date="2019-06" db="EMBL/GenBank/DDBJ databases">
        <authorList>
            <consortium name="Wellcome Sanger Institute Data Sharing"/>
        </authorList>
    </citation>
    <scope>NUCLEOTIDE SEQUENCE [LARGE SCALE GENOMIC DNA]</scope>
</reference>
<proteinExistence type="predicted"/>
<dbReference type="Proteomes" id="UP000472263">
    <property type="component" value="Chromosome 3"/>
</dbReference>
<reference evidence="1" key="3">
    <citation type="submission" date="2025-09" db="UniProtKB">
        <authorList>
            <consortium name="Ensembl"/>
        </authorList>
    </citation>
    <scope>IDENTIFICATION</scope>
</reference>
<evidence type="ECO:0000313" key="2">
    <source>
        <dbReference type="Proteomes" id="UP000472263"/>
    </source>
</evidence>
<keyword evidence="2" id="KW-1185">Reference proteome</keyword>
<reference evidence="1" key="2">
    <citation type="submission" date="2025-08" db="UniProtKB">
        <authorList>
            <consortium name="Ensembl"/>
        </authorList>
    </citation>
    <scope>IDENTIFICATION</scope>
</reference>
<dbReference type="Ensembl" id="ENSMMDT00005007407.1">
    <property type="protein sequence ID" value="ENSMMDP00005007214.1"/>
    <property type="gene ID" value="ENSMMDG00005003929.1"/>
</dbReference>
<accession>A0A667X3X5</accession>